<reference evidence="2 3" key="1">
    <citation type="submission" date="2012-12" db="EMBL/GenBank/DDBJ databases">
        <title>Genome assembly of Formosa sp. AK20.</title>
        <authorList>
            <person name="Kumar R."/>
            <person name="Khatri I."/>
            <person name="Vaidya B."/>
            <person name="Subramanian S."/>
            <person name="Pinnaka A."/>
        </authorList>
    </citation>
    <scope>NUCLEOTIDE SEQUENCE [LARGE SCALE GENOMIC DNA]</scope>
    <source>
        <strain evidence="2 3">AK20</strain>
    </source>
</reference>
<dbReference type="InterPro" id="IPR007372">
    <property type="entry name" value="Lipid/polyisoprenoid-bd_YceI"/>
</dbReference>
<dbReference type="AlphaFoldDB" id="M7N156"/>
<sequence>MAYWNNKNMKTLILTLLGIIFITPNTFAQYYKTRNGNIQFEASVMGFEEVKAKTNAASAILNSSTGEFATIVFINAFQFKIGLMQEHFNENYMESERFPKASFKGKFKNFDANKALKTDGQLVLDGELTIHGVTKSIQIECKLDNNESSLILNGEFMVHPEDFNIQIPKLVQNKVAKTVKVSFKYNLKP</sequence>
<dbReference type="EMBL" id="ANLA01000007">
    <property type="protein sequence ID" value="EMQ95479.1"/>
    <property type="molecule type" value="Genomic_DNA"/>
</dbReference>
<gene>
    <name evidence="2" type="ORF">D778_02573</name>
</gene>
<dbReference type="PANTHER" id="PTHR34406">
    <property type="entry name" value="PROTEIN YCEI"/>
    <property type="match status" value="1"/>
</dbReference>
<comment type="caution">
    <text evidence="2">The sequence shown here is derived from an EMBL/GenBank/DDBJ whole genome shotgun (WGS) entry which is preliminary data.</text>
</comment>
<evidence type="ECO:0000313" key="2">
    <source>
        <dbReference type="EMBL" id="EMQ95479.1"/>
    </source>
</evidence>
<dbReference type="SMART" id="SM00867">
    <property type="entry name" value="YceI"/>
    <property type="match status" value="1"/>
</dbReference>
<dbReference type="Gene3D" id="2.40.128.110">
    <property type="entry name" value="Lipid/polyisoprenoid-binding, YceI-like"/>
    <property type="match status" value="1"/>
</dbReference>
<dbReference type="eggNOG" id="COG2353">
    <property type="taxonomic scope" value="Bacteria"/>
</dbReference>
<evidence type="ECO:0000313" key="3">
    <source>
        <dbReference type="Proteomes" id="UP000012024"/>
    </source>
</evidence>
<feature type="domain" description="Lipid/polyisoprenoid-binding YceI-like" evidence="1">
    <location>
        <begin position="30"/>
        <end position="188"/>
    </location>
</feature>
<accession>M7N156</accession>
<dbReference type="Proteomes" id="UP000012024">
    <property type="component" value="Unassembled WGS sequence"/>
</dbReference>
<organism evidence="2 3">
    <name type="scientific">Xanthomarina gelatinilytica</name>
    <dbReference type="NCBI Taxonomy" id="1137281"/>
    <lineage>
        <taxon>Bacteria</taxon>
        <taxon>Pseudomonadati</taxon>
        <taxon>Bacteroidota</taxon>
        <taxon>Flavobacteriia</taxon>
        <taxon>Flavobacteriales</taxon>
        <taxon>Flavobacteriaceae</taxon>
        <taxon>Xanthomarina</taxon>
    </lineage>
</organism>
<evidence type="ECO:0000259" key="1">
    <source>
        <dbReference type="SMART" id="SM00867"/>
    </source>
</evidence>
<dbReference type="Pfam" id="PF04264">
    <property type="entry name" value="YceI"/>
    <property type="match status" value="1"/>
</dbReference>
<dbReference type="PATRIC" id="fig|1137281.3.peg.1162"/>
<name>M7N156_9FLAO</name>
<dbReference type="SUPFAM" id="SSF101874">
    <property type="entry name" value="YceI-like"/>
    <property type="match status" value="1"/>
</dbReference>
<proteinExistence type="predicted"/>
<keyword evidence="3" id="KW-1185">Reference proteome</keyword>
<dbReference type="InterPro" id="IPR036761">
    <property type="entry name" value="TTHA0802/YceI-like_sf"/>
</dbReference>
<protein>
    <recommendedName>
        <fullName evidence="1">Lipid/polyisoprenoid-binding YceI-like domain-containing protein</fullName>
    </recommendedName>
</protein>
<dbReference type="PANTHER" id="PTHR34406:SF1">
    <property type="entry name" value="PROTEIN YCEI"/>
    <property type="match status" value="1"/>
</dbReference>